<feature type="chain" id="PRO_5047091338" description="Porin" evidence="1">
    <location>
        <begin position="21"/>
        <end position="382"/>
    </location>
</feature>
<accession>A0ABR7CPV7</accession>
<sequence length="382" mass="42787">MKMKFVLISLFVLSSGVAFAQSDTVAAGKKAEPVSYVPKLDGTIKAKMEVDLNGGEYRFSVRNARLGVRGNVSPKMNYRLQMDFGNEGKISLLDAYAGYQSGGFTAELGQQQYHFSTDMDRGPSTNLFANRSFLSKYLTSYYGSELSGGKTVDYVRTLGSRDLGAFFSYRFASKLPLKLLAGVFNGSGINNPVWGKHVNVIGRAELGGSEGLQGAVAYYDGYAPQHTRVVERDGENVTENFEQKMRMAGFELRYVRGKFRIEGEYARRYLGTGSSSEVMAVALVQGFYRFDLPERSFARYLLPVVRWDLGNGVDYLNSDTRRRELFDANRITAGINLGFSTKLVRSEVRLNYEKYLLKERPSDFAVNKLLHDKFTLEIVASF</sequence>
<name>A0ABR7CPV7_9BACT</name>
<feature type="signal peptide" evidence="1">
    <location>
        <begin position="1"/>
        <end position="20"/>
    </location>
</feature>
<reference evidence="2 3" key="1">
    <citation type="submission" date="2020-08" db="EMBL/GenBank/DDBJ databases">
        <title>Genome public.</title>
        <authorList>
            <person name="Liu C."/>
            <person name="Sun Q."/>
        </authorList>
    </citation>
    <scope>NUCLEOTIDE SEQUENCE [LARGE SCALE GENOMIC DNA]</scope>
    <source>
        <strain evidence="2 3">New-7</strain>
    </source>
</reference>
<keyword evidence="1" id="KW-0732">Signal</keyword>
<evidence type="ECO:0000313" key="3">
    <source>
        <dbReference type="Proteomes" id="UP000636891"/>
    </source>
</evidence>
<gene>
    <name evidence="2" type="ORF">H8S08_11480</name>
</gene>
<protein>
    <recommendedName>
        <fullName evidence="4">Porin</fullName>
    </recommendedName>
</protein>
<evidence type="ECO:0008006" key="4">
    <source>
        <dbReference type="Google" id="ProtNLM"/>
    </source>
</evidence>
<organism evidence="2 3">
    <name type="scientific">Alistipes hominis</name>
    <dbReference type="NCBI Taxonomy" id="2763015"/>
    <lineage>
        <taxon>Bacteria</taxon>
        <taxon>Pseudomonadati</taxon>
        <taxon>Bacteroidota</taxon>
        <taxon>Bacteroidia</taxon>
        <taxon>Bacteroidales</taxon>
        <taxon>Rikenellaceae</taxon>
        <taxon>Alistipes</taxon>
    </lineage>
</organism>
<dbReference type="EMBL" id="JACOOK010000007">
    <property type="protein sequence ID" value="MBC5617629.1"/>
    <property type="molecule type" value="Genomic_DNA"/>
</dbReference>
<evidence type="ECO:0000256" key="1">
    <source>
        <dbReference type="SAM" id="SignalP"/>
    </source>
</evidence>
<dbReference type="InterPro" id="IPR023614">
    <property type="entry name" value="Porin_dom_sf"/>
</dbReference>
<dbReference type="Gene3D" id="2.40.160.10">
    <property type="entry name" value="Porin"/>
    <property type="match status" value="1"/>
</dbReference>
<proteinExistence type="predicted"/>
<evidence type="ECO:0000313" key="2">
    <source>
        <dbReference type="EMBL" id="MBC5617629.1"/>
    </source>
</evidence>
<dbReference type="Pfam" id="PF07396">
    <property type="entry name" value="Porin_O_P"/>
    <property type="match status" value="1"/>
</dbReference>
<comment type="caution">
    <text evidence="2">The sequence shown here is derived from an EMBL/GenBank/DDBJ whole genome shotgun (WGS) entry which is preliminary data.</text>
</comment>
<keyword evidence="3" id="KW-1185">Reference proteome</keyword>
<dbReference type="RefSeq" id="WP_101571511.1">
    <property type="nucleotide sequence ID" value="NZ_JACOOK010000007.1"/>
</dbReference>
<dbReference type="Proteomes" id="UP000636891">
    <property type="component" value="Unassembled WGS sequence"/>
</dbReference>
<dbReference type="InterPro" id="IPR010870">
    <property type="entry name" value="Porin_O/P"/>
</dbReference>